<protein>
    <recommendedName>
        <fullName evidence="2">PCI domain-containing protein</fullName>
    </recommendedName>
</protein>
<evidence type="ECO:0000256" key="1">
    <source>
        <dbReference type="SAM" id="MobiDB-lite"/>
    </source>
</evidence>
<dbReference type="InterPro" id="IPR045107">
    <property type="entry name" value="SAC3/GANP/THP3"/>
</dbReference>
<feature type="region of interest" description="Disordered" evidence="1">
    <location>
        <begin position="88"/>
        <end position="120"/>
    </location>
</feature>
<dbReference type="Gramene" id="Kaladp0060s0333.8.v1.1">
    <property type="protein sequence ID" value="Kaladp0060s0333.8.v1.1"/>
    <property type="gene ID" value="Kaladp0060s0333.v1.1"/>
</dbReference>
<dbReference type="InterPro" id="IPR000717">
    <property type="entry name" value="PCI_dom"/>
</dbReference>
<dbReference type="EnsemblPlants" id="Kaladp0060s0333.1.v1.1">
    <property type="protein sequence ID" value="Kaladp0060s0333.1.v1.1"/>
    <property type="gene ID" value="Kaladp0060s0333.v1.1"/>
</dbReference>
<sequence length="1011" mass="112323">MMNQGGSVHSAASQNPNPVEVNQMTGGAHGYASYYSSITGYDATTWATQRADNGTSGTVIPPNPNYSYAQPTETQLKSVQDTLNVASQDSSGLGVNVPQEYTSYPPHQTSTDPYGYSNTAHQSYYNSYQQPSSHAYSQPVGANPNSGAPYQPISSFQNTGSYAEPASYSSTYYNPGGYQTSSGGYHNQTTAGGYLTSSYNNQMNLWNGVNHSNYCSQQQSYYAPDSNSAYSSTSTASTTVQYQQQCAQWADYYNQTEVSCAPGTEPSTKTATPNTGYAVPGVSSVYSTTGSQQSQPVIPPYRLEPSSTELTASQTCDVGSGVQDTYWQQAMPGFPNQHVRPHVDYQKHTDTNPSYNSFQDPQKIVTAQGTNSQYMFVQQVPPNYQPPKQTVPSVDARTVSNIQIPTNPRIASNLPFTPKINKDHPTTASTAKPAYISVSAPKSNEKPVTHNVADSSIKPGIFPKSLRGYVERALTRCKDEEQKAASQAVMKEIITKATADGTLHTRDWDTEPLFAMPESNVTDYKFHSSNIVTSPTLKRSPTRRSKSRWEPMQEEKPLEKPTPVDNRMFKFGGWVPSSDRDKKFQSVKPENREENSSYSKFKYEPKSGRKNDQMQFKRQRLDESVGAATSGDASSDSDKEQSLTAYYSGAITLANTPEEKQRRESRSKRFEGVRHQSESNHPHPRPTSEMHLFTKKARALALNKTYEESTSSAVEDIDWDSLTVKGTCQEIEKRYLRLTCAPDPATVRPEEILEMALAMVQNSQKNYLYKCDQLKSIRQDLTVQRIRNRFTVQVYETHARLALEVGDLPEYNQCQSQLQTLYADGIEGSYMEFSAYNLLCVMLHSKNTRDLVSAMSRLSIDARKDEAVRHALAVRTAVTSENYVLFFKLYQAAPKLHACLMDIYVEKMRFAAIKCMSRSYRPTVPVSYISRVLGFGSVTSTPEADSNDSRGIEECIEWLKAHGAVLTAANNGDMQLDTKGSWSSLFMPEPEDAVPHGDANLAVNDFFTRTL</sequence>
<feature type="compositionally biased region" description="Basic and acidic residues" evidence="1">
    <location>
        <begin position="578"/>
        <end position="612"/>
    </location>
</feature>
<evidence type="ECO:0000259" key="2">
    <source>
        <dbReference type="PROSITE" id="PS50250"/>
    </source>
</evidence>
<dbReference type="FunFam" id="1.25.40.990:FF:000005">
    <property type="entry name" value="Putative SAC3/GANP family protein"/>
    <property type="match status" value="1"/>
</dbReference>
<feature type="domain" description="PCI" evidence="2">
    <location>
        <begin position="807"/>
        <end position="992"/>
    </location>
</feature>
<feature type="compositionally biased region" description="Basic and acidic residues" evidence="1">
    <location>
        <begin position="547"/>
        <end position="559"/>
    </location>
</feature>
<dbReference type="AlphaFoldDB" id="A0A7N0ZZW7"/>
<feature type="compositionally biased region" description="Basic and acidic residues" evidence="1">
    <location>
        <begin position="657"/>
        <end position="681"/>
    </location>
</feature>
<feature type="region of interest" description="Disordered" evidence="1">
    <location>
        <begin position="1"/>
        <end position="24"/>
    </location>
</feature>
<reference evidence="3" key="1">
    <citation type="submission" date="2021-01" db="UniProtKB">
        <authorList>
            <consortium name="EnsemblPlants"/>
        </authorList>
    </citation>
    <scope>IDENTIFICATION</scope>
</reference>
<feature type="region of interest" description="Disordered" evidence="1">
    <location>
        <begin position="534"/>
        <end position="690"/>
    </location>
</feature>
<feature type="compositionally biased region" description="Low complexity" evidence="1">
    <location>
        <begin position="624"/>
        <end position="634"/>
    </location>
</feature>
<dbReference type="OMA" id="TSLYMPE"/>
<dbReference type="EnsemblPlants" id="Kaladp0060s0333.8.v1.1">
    <property type="protein sequence ID" value="Kaladp0060s0333.8.v1.1"/>
    <property type="gene ID" value="Kaladp0060s0333.v1.1"/>
</dbReference>
<accession>A0A7N0ZZW7</accession>
<dbReference type="PANTHER" id="PTHR12436">
    <property type="entry name" value="80 KDA MCM3-ASSOCIATED PROTEIN"/>
    <property type="match status" value="1"/>
</dbReference>
<dbReference type="PANTHER" id="PTHR12436:SF4">
    <property type="entry name" value="LEUKOCYTE RECEPTOR CLUSTER MEMBER 8"/>
    <property type="match status" value="1"/>
</dbReference>
<organism evidence="3 4">
    <name type="scientific">Kalanchoe fedtschenkoi</name>
    <name type="common">Lavender scallops</name>
    <name type="synonym">South American air plant</name>
    <dbReference type="NCBI Taxonomy" id="63787"/>
    <lineage>
        <taxon>Eukaryota</taxon>
        <taxon>Viridiplantae</taxon>
        <taxon>Streptophyta</taxon>
        <taxon>Embryophyta</taxon>
        <taxon>Tracheophyta</taxon>
        <taxon>Spermatophyta</taxon>
        <taxon>Magnoliopsida</taxon>
        <taxon>eudicotyledons</taxon>
        <taxon>Gunneridae</taxon>
        <taxon>Pentapetalae</taxon>
        <taxon>Saxifragales</taxon>
        <taxon>Crassulaceae</taxon>
        <taxon>Kalanchoe</taxon>
    </lineage>
</organism>
<keyword evidence="4" id="KW-1185">Reference proteome</keyword>
<name>A0A7N0ZZW7_KALFE</name>
<dbReference type="Proteomes" id="UP000594263">
    <property type="component" value="Unplaced"/>
</dbReference>
<proteinExistence type="predicted"/>
<dbReference type="InterPro" id="IPR005062">
    <property type="entry name" value="SAC3/GANP/THP3_conserved"/>
</dbReference>
<evidence type="ECO:0000313" key="3">
    <source>
        <dbReference type="EnsemblPlants" id="Kaladp0060s0333.8.v1.1"/>
    </source>
</evidence>
<dbReference type="PROSITE" id="PS50250">
    <property type="entry name" value="PCI"/>
    <property type="match status" value="1"/>
</dbReference>
<evidence type="ECO:0000313" key="4">
    <source>
        <dbReference type="Proteomes" id="UP000594263"/>
    </source>
</evidence>
<dbReference type="GO" id="GO:0005634">
    <property type="term" value="C:nucleus"/>
    <property type="evidence" value="ECO:0007669"/>
    <property type="project" value="TreeGrafter"/>
</dbReference>
<dbReference type="Pfam" id="PF03399">
    <property type="entry name" value="SAC3_GANP"/>
    <property type="match status" value="1"/>
</dbReference>
<dbReference type="Gramene" id="Kaladp0060s0333.1.v1.1">
    <property type="protein sequence ID" value="Kaladp0060s0333.1.v1.1"/>
    <property type="gene ID" value="Kaladp0060s0333.v1.1"/>
</dbReference>
<dbReference type="Gene3D" id="1.25.40.990">
    <property type="match status" value="1"/>
</dbReference>